<dbReference type="EMBL" id="KN880575">
    <property type="protein sequence ID" value="KIY65849.1"/>
    <property type="molecule type" value="Genomic_DNA"/>
</dbReference>
<proteinExistence type="predicted"/>
<dbReference type="Proteomes" id="UP000054007">
    <property type="component" value="Unassembled WGS sequence"/>
</dbReference>
<feature type="domain" description="BTB" evidence="1">
    <location>
        <begin position="23"/>
        <end position="97"/>
    </location>
</feature>
<gene>
    <name evidence="2" type="ORF">CYLTODRAFT_356116</name>
</gene>
<evidence type="ECO:0000313" key="3">
    <source>
        <dbReference type="Proteomes" id="UP000054007"/>
    </source>
</evidence>
<reference evidence="2 3" key="1">
    <citation type="journal article" date="2015" name="Fungal Genet. Biol.">
        <title>Evolution of novel wood decay mechanisms in Agaricales revealed by the genome sequences of Fistulina hepatica and Cylindrobasidium torrendii.</title>
        <authorList>
            <person name="Floudas D."/>
            <person name="Held B.W."/>
            <person name="Riley R."/>
            <person name="Nagy L.G."/>
            <person name="Koehler G."/>
            <person name="Ransdell A.S."/>
            <person name="Younus H."/>
            <person name="Chow J."/>
            <person name="Chiniquy J."/>
            <person name="Lipzen A."/>
            <person name="Tritt A."/>
            <person name="Sun H."/>
            <person name="Haridas S."/>
            <person name="LaButti K."/>
            <person name="Ohm R.A."/>
            <person name="Kues U."/>
            <person name="Blanchette R.A."/>
            <person name="Grigoriev I.V."/>
            <person name="Minto R.E."/>
            <person name="Hibbett D.S."/>
        </authorList>
    </citation>
    <scope>NUCLEOTIDE SEQUENCE [LARGE SCALE GENOMIC DNA]</scope>
    <source>
        <strain evidence="2 3">FP15055 ss-10</strain>
    </source>
</reference>
<protein>
    <recommendedName>
        <fullName evidence="1">BTB domain-containing protein</fullName>
    </recommendedName>
</protein>
<evidence type="ECO:0000259" key="1">
    <source>
        <dbReference type="PROSITE" id="PS50097"/>
    </source>
</evidence>
<dbReference type="Gene3D" id="3.30.710.10">
    <property type="entry name" value="Potassium Channel Kv1.1, Chain A"/>
    <property type="match status" value="1"/>
</dbReference>
<name>A0A0D7B6N3_9AGAR</name>
<accession>A0A0D7B6N3</accession>
<dbReference type="STRING" id="1314674.A0A0D7B6N3"/>
<dbReference type="InterPro" id="IPR000210">
    <property type="entry name" value="BTB/POZ_dom"/>
</dbReference>
<evidence type="ECO:0000313" key="2">
    <source>
        <dbReference type="EMBL" id="KIY65849.1"/>
    </source>
</evidence>
<dbReference type="SUPFAM" id="SSF54695">
    <property type="entry name" value="POZ domain"/>
    <property type="match status" value="1"/>
</dbReference>
<dbReference type="InterPro" id="IPR011333">
    <property type="entry name" value="SKP1/BTB/POZ_sf"/>
</dbReference>
<dbReference type="PROSITE" id="PS50097">
    <property type="entry name" value="BTB"/>
    <property type="match status" value="1"/>
</dbReference>
<dbReference type="AlphaFoldDB" id="A0A0D7B6N3"/>
<dbReference type="Pfam" id="PF00651">
    <property type="entry name" value="BTB"/>
    <property type="match status" value="1"/>
</dbReference>
<dbReference type="OrthoDB" id="9997739at2759"/>
<sequence>MAKGSDDSFKALRHHDEYYLTGGDLFFLVQQYLFRVHRYFFERESLFFKGELAAPASPGEARRGSSEGNAILLDDVTANEFAKLLWVFYNPKYSIYNATWQDWSDILMLAQRWSFPEVKKLSIRELEELEMPDVERIHVYQEYDVDRRLLVDRYAALTERLEPLTYEEGVKLGMQTSLMIARARECVRSPTVAGLRSPSSVNLPSAELVAIVKDLFNISEGPAYQPIEPFKPGRNGITKASGGWVIPVFGRDVYSC</sequence>
<keyword evidence="3" id="KW-1185">Reference proteome</keyword>
<organism evidence="2 3">
    <name type="scientific">Cylindrobasidium torrendii FP15055 ss-10</name>
    <dbReference type="NCBI Taxonomy" id="1314674"/>
    <lineage>
        <taxon>Eukaryota</taxon>
        <taxon>Fungi</taxon>
        <taxon>Dikarya</taxon>
        <taxon>Basidiomycota</taxon>
        <taxon>Agaricomycotina</taxon>
        <taxon>Agaricomycetes</taxon>
        <taxon>Agaricomycetidae</taxon>
        <taxon>Agaricales</taxon>
        <taxon>Marasmiineae</taxon>
        <taxon>Physalacriaceae</taxon>
        <taxon>Cylindrobasidium</taxon>
    </lineage>
</organism>